<organism evidence="2 3">
    <name type="scientific">Pedobacter ginsengiterrae</name>
    <dbReference type="NCBI Taxonomy" id="871696"/>
    <lineage>
        <taxon>Bacteria</taxon>
        <taxon>Pseudomonadati</taxon>
        <taxon>Bacteroidota</taxon>
        <taxon>Sphingobacteriia</taxon>
        <taxon>Sphingobacteriales</taxon>
        <taxon>Sphingobacteriaceae</taxon>
        <taxon>Pedobacter</taxon>
    </lineage>
</organism>
<gene>
    <name evidence="2" type="ORF">GCM10022246_00900</name>
</gene>
<evidence type="ECO:0000313" key="3">
    <source>
        <dbReference type="Proteomes" id="UP001501081"/>
    </source>
</evidence>
<feature type="region of interest" description="Disordered" evidence="1">
    <location>
        <begin position="15"/>
        <end position="36"/>
    </location>
</feature>
<reference evidence="3" key="1">
    <citation type="journal article" date="2019" name="Int. J. Syst. Evol. Microbiol.">
        <title>The Global Catalogue of Microorganisms (GCM) 10K type strain sequencing project: providing services to taxonomists for standard genome sequencing and annotation.</title>
        <authorList>
            <consortium name="The Broad Institute Genomics Platform"/>
            <consortium name="The Broad Institute Genome Sequencing Center for Infectious Disease"/>
            <person name="Wu L."/>
            <person name="Ma J."/>
        </authorList>
    </citation>
    <scope>NUCLEOTIDE SEQUENCE [LARGE SCALE GENOMIC DNA]</scope>
    <source>
        <strain evidence="3">JCM 17338</strain>
    </source>
</reference>
<evidence type="ECO:0008006" key="4">
    <source>
        <dbReference type="Google" id="ProtNLM"/>
    </source>
</evidence>
<proteinExistence type="predicted"/>
<dbReference type="EMBL" id="BAABAK010000001">
    <property type="protein sequence ID" value="GAA3950164.1"/>
    <property type="molecule type" value="Genomic_DNA"/>
</dbReference>
<name>A0ABP7NM55_9SPHI</name>
<sequence length="419" mass="45698">MFAACKKNTTIADLTTETPVSTTPPTTTPTPTPTPVVPSYEVGTGSGNLTIDGKSLDLTKIKLIKVKAGTYKTITVLNIAGTVDQPIAIKNNGQVNISESLLTDNISNLQISGDYTDGITYGFSFNNIGYRAISLHGKMNGLTLKNMSFKNVNDYTISGDSGNDSNLKYNGTAATRTEGFKILNCLFDNAGTITFGGNLNKDSGEDSGFFKDVEIAYNTFQNTNVGSLCTFTNVQDYNIHHNVVNNVNPSNNNHNGVFSMQGNGKFHDNKCTNYQGNAIRMWLYSRGTSPATNEIYNNICFNTRKYGGFELQAFDRNMYPGKSTYANAKVYNNTVGQMNTSKDWEGQVLDLYNTGGSLEFYNNLGFNLFSSTKTITNMINNMSDTKIIKEENNKYTTQASAIIDLNSFGSLFSGIGAAL</sequence>
<accession>A0ABP7NM55</accession>
<dbReference type="SUPFAM" id="SSF51126">
    <property type="entry name" value="Pectin lyase-like"/>
    <property type="match status" value="1"/>
</dbReference>
<evidence type="ECO:0000313" key="2">
    <source>
        <dbReference type="EMBL" id="GAA3950164.1"/>
    </source>
</evidence>
<comment type="caution">
    <text evidence="2">The sequence shown here is derived from an EMBL/GenBank/DDBJ whole genome shotgun (WGS) entry which is preliminary data.</text>
</comment>
<protein>
    <recommendedName>
        <fullName evidence="4">Right handed beta helix domain-containing protein</fullName>
    </recommendedName>
</protein>
<feature type="compositionally biased region" description="Low complexity" evidence="1">
    <location>
        <begin position="15"/>
        <end position="25"/>
    </location>
</feature>
<dbReference type="Proteomes" id="UP001501081">
    <property type="component" value="Unassembled WGS sequence"/>
</dbReference>
<evidence type="ECO:0000256" key="1">
    <source>
        <dbReference type="SAM" id="MobiDB-lite"/>
    </source>
</evidence>
<dbReference type="InterPro" id="IPR011050">
    <property type="entry name" value="Pectin_lyase_fold/virulence"/>
</dbReference>
<feature type="compositionally biased region" description="Pro residues" evidence="1">
    <location>
        <begin position="26"/>
        <end position="36"/>
    </location>
</feature>
<keyword evidence="3" id="KW-1185">Reference proteome</keyword>